<sequence>MIDGLLSGALVKHPEARTAKNGNAYALATLRVPTGGEGVIFVRVMAFDTRVRDELLALTAGDSVSVSGPLELAIWTADSGEARVAVSVVAHALVSAYHVRRKRAEIANAQQHLDP</sequence>
<dbReference type="Gene3D" id="2.40.50.140">
    <property type="entry name" value="Nucleic acid-binding proteins"/>
    <property type="match status" value="1"/>
</dbReference>
<evidence type="ECO:0000313" key="4">
    <source>
        <dbReference type="Proteomes" id="UP000245712"/>
    </source>
</evidence>
<dbReference type="InterPro" id="IPR000424">
    <property type="entry name" value="Primosome_PriB/ssb"/>
</dbReference>
<keyword evidence="4" id="KW-1185">Reference proteome</keyword>
<accession>A0ABX5KKB2</accession>
<dbReference type="EMBL" id="QEOB01000011">
    <property type="protein sequence ID" value="PVX81249.1"/>
    <property type="molecule type" value="Genomic_DNA"/>
</dbReference>
<gene>
    <name evidence="3" type="ORF">C7402_111151</name>
</gene>
<dbReference type="PROSITE" id="PS50935">
    <property type="entry name" value="SSB"/>
    <property type="match status" value="1"/>
</dbReference>
<dbReference type="Proteomes" id="UP000245712">
    <property type="component" value="Unassembled WGS sequence"/>
</dbReference>
<comment type="caution">
    <text evidence="3">The sequence shown here is derived from an EMBL/GenBank/DDBJ whole genome shotgun (WGS) entry which is preliminary data.</text>
</comment>
<evidence type="ECO:0000256" key="1">
    <source>
        <dbReference type="ARBA" id="ARBA00023125"/>
    </source>
</evidence>
<keyword evidence="1 2" id="KW-0238">DNA-binding</keyword>
<reference evidence="3 4" key="1">
    <citation type="submission" date="2018-05" db="EMBL/GenBank/DDBJ databases">
        <title>Genomic Encyclopedia of Type Strains, Phase IV (KMG-V): Genome sequencing to study the core and pangenomes of soil and plant-associated prokaryotes.</title>
        <authorList>
            <person name="Whitman W."/>
        </authorList>
    </citation>
    <scope>NUCLEOTIDE SEQUENCE [LARGE SCALE GENOMIC DNA]</scope>
    <source>
        <strain evidence="3 4">SCZa-39</strain>
    </source>
</reference>
<name>A0ABX5KKB2_9BURK</name>
<dbReference type="InterPro" id="IPR012340">
    <property type="entry name" value="NA-bd_OB-fold"/>
</dbReference>
<proteinExistence type="predicted"/>
<dbReference type="GO" id="GO:0003677">
    <property type="term" value="F:DNA binding"/>
    <property type="evidence" value="ECO:0007669"/>
    <property type="project" value="UniProtKB-KW"/>
</dbReference>
<protein>
    <submittedName>
        <fullName evidence="3">Single-stranded DNA-binding protein</fullName>
    </submittedName>
</protein>
<dbReference type="RefSeq" id="WP_116612298.1">
    <property type="nucleotide sequence ID" value="NZ_CAJZAT010000008.1"/>
</dbReference>
<evidence type="ECO:0000313" key="3">
    <source>
        <dbReference type="EMBL" id="PVX81249.1"/>
    </source>
</evidence>
<organism evidence="3 4">
    <name type="scientific">Paraburkholderia unamae</name>
    <dbReference type="NCBI Taxonomy" id="219649"/>
    <lineage>
        <taxon>Bacteria</taxon>
        <taxon>Pseudomonadati</taxon>
        <taxon>Pseudomonadota</taxon>
        <taxon>Betaproteobacteria</taxon>
        <taxon>Burkholderiales</taxon>
        <taxon>Burkholderiaceae</taxon>
        <taxon>Paraburkholderia</taxon>
    </lineage>
</organism>
<evidence type="ECO:0000256" key="2">
    <source>
        <dbReference type="PROSITE-ProRule" id="PRU00252"/>
    </source>
</evidence>
<dbReference type="Pfam" id="PF00436">
    <property type="entry name" value="SSB"/>
    <property type="match status" value="1"/>
</dbReference>
<dbReference type="SUPFAM" id="SSF50249">
    <property type="entry name" value="Nucleic acid-binding proteins"/>
    <property type="match status" value="1"/>
</dbReference>